<keyword evidence="2" id="KW-0732">Signal</keyword>
<dbReference type="InterPro" id="IPR010496">
    <property type="entry name" value="AL/BT2_dom"/>
</dbReference>
<evidence type="ECO:0000256" key="2">
    <source>
        <dbReference type="SAM" id="SignalP"/>
    </source>
</evidence>
<accession>A0A6C0GKD3</accession>
<evidence type="ECO:0000313" key="4">
    <source>
        <dbReference type="EMBL" id="QHT68455.1"/>
    </source>
</evidence>
<feature type="chain" id="PRO_5025601363" evidence="2">
    <location>
        <begin position="19"/>
        <end position="208"/>
    </location>
</feature>
<evidence type="ECO:0000313" key="5">
    <source>
        <dbReference type="Proteomes" id="UP000480178"/>
    </source>
</evidence>
<keyword evidence="5" id="KW-1185">Reference proteome</keyword>
<name>A0A6C0GKD3_9BACT</name>
<feature type="region of interest" description="Disordered" evidence="1">
    <location>
        <begin position="168"/>
        <end position="187"/>
    </location>
</feature>
<feature type="signal peptide" evidence="2">
    <location>
        <begin position="1"/>
        <end position="18"/>
    </location>
</feature>
<gene>
    <name evidence="4" type="ORF">GXP67_18310</name>
</gene>
<dbReference type="KEGG" id="rhoz:GXP67_18310"/>
<feature type="domain" description="3-keto-alpha-glucoside-1,2-lyase/3-keto-2-hydroxy-glucal hydratase" evidence="3">
    <location>
        <begin position="20"/>
        <end position="201"/>
    </location>
</feature>
<evidence type="ECO:0000259" key="3">
    <source>
        <dbReference type="Pfam" id="PF06439"/>
    </source>
</evidence>
<dbReference type="EMBL" id="CP048222">
    <property type="protein sequence ID" value="QHT68455.1"/>
    <property type="molecule type" value="Genomic_DNA"/>
</dbReference>
<evidence type="ECO:0000256" key="1">
    <source>
        <dbReference type="SAM" id="MobiDB-lite"/>
    </source>
</evidence>
<organism evidence="4 5">
    <name type="scientific">Rhodocytophaga rosea</name>
    <dbReference type="NCBI Taxonomy" id="2704465"/>
    <lineage>
        <taxon>Bacteria</taxon>
        <taxon>Pseudomonadati</taxon>
        <taxon>Bacteroidota</taxon>
        <taxon>Cytophagia</taxon>
        <taxon>Cytophagales</taxon>
        <taxon>Rhodocytophagaceae</taxon>
        <taxon>Rhodocytophaga</taxon>
    </lineage>
</organism>
<protein>
    <submittedName>
        <fullName evidence="4">DUF1080 domain-containing protein</fullName>
    </submittedName>
</protein>
<sequence>MKKLLMLFCLVSSISALAQEWKPLFNGKDLQNWAHAGDGKFVIEDGMLKTEGGMGLLWYTPQKLENIRLKVVYKGAAANNAGVFIRIPEKPTEAWMPVNKGYEVQIDDREDEFHKTGVLYSLTKAKATPGKAEGWNEMIITLAGERTQVHVNGVLVTDYKEGDIVPKKAKDYEPDRGPRPTAGYVGLQNHGGDDVVYFREVSYQPLRK</sequence>
<reference evidence="4 5" key="1">
    <citation type="submission" date="2020-01" db="EMBL/GenBank/DDBJ databases">
        <authorList>
            <person name="Kim M.K."/>
        </authorList>
    </citation>
    <scope>NUCLEOTIDE SEQUENCE [LARGE SCALE GENOMIC DNA]</scope>
    <source>
        <strain evidence="4 5">172606-1</strain>
    </source>
</reference>
<feature type="compositionally biased region" description="Basic and acidic residues" evidence="1">
    <location>
        <begin position="168"/>
        <end position="178"/>
    </location>
</feature>
<dbReference type="Pfam" id="PF06439">
    <property type="entry name" value="3keto-disac_hyd"/>
    <property type="match status" value="1"/>
</dbReference>
<dbReference type="AlphaFoldDB" id="A0A6C0GKD3"/>
<dbReference type="GO" id="GO:0016787">
    <property type="term" value="F:hydrolase activity"/>
    <property type="evidence" value="ECO:0007669"/>
    <property type="project" value="InterPro"/>
</dbReference>
<dbReference type="Proteomes" id="UP000480178">
    <property type="component" value="Chromosome"/>
</dbReference>
<proteinExistence type="predicted"/>
<dbReference type="Gene3D" id="2.60.120.560">
    <property type="entry name" value="Exo-inulinase, domain 1"/>
    <property type="match status" value="1"/>
</dbReference>
<dbReference type="RefSeq" id="WP_162444466.1">
    <property type="nucleotide sequence ID" value="NZ_CP048222.1"/>
</dbReference>